<evidence type="ECO:0000313" key="2">
    <source>
        <dbReference type="Proteomes" id="UP000198928"/>
    </source>
</evidence>
<dbReference type="AlphaFoldDB" id="A0A1I4IVB0"/>
<dbReference type="RefSeq" id="WP_093851809.1">
    <property type="nucleotide sequence ID" value="NZ_FOSG01000022.1"/>
</dbReference>
<name>A0A1I4IVB0_9ACTN</name>
<reference evidence="2" key="1">
    <citation type="submission" date="2016-10" db="EMBL/GenBank/DDBJ databases">
        <authorList>
            <person name="Varghese N."/>
            <person name="Submissions S."/>
        </authorList>
    </citation>
    <scope>NUCLEOTIDE SEQUENCE [LARGE SCALE GENOMIC DNA]</scope>
    <source>
        <strain evidence="2">PL19</strain>
    </source>
</reference>
<keyword evidence="2" id="KW-1185">Reference proteome</keyword>
<accession>A0A1I4IVB0</accession>
<dbReference type="OrthoDB" id="3855669at2"/>
<evidence type="ECO:0000313" key="1">
    <source>
        <dbReference type="EMBL" id="SFL58282.1"/>
    </source>
</evidence>
<dbReference type="Proteomes" id="UP000198928">
    <property type="component" value="Unassembled WGS sequence"/>
</dbReference>
<gene>
    <name evidence="1" type="ORF">SAMN05192584_12217</name>
</gene>
<evidence type="ECO:0008006" key="3">
    <source>
        <dbReference type="Google" id="ProtNLM"/>
    </source>
</evidence>
<sequence length="71" mass="7675">MNPVVGSYAVDGRSDRVGRVMGTVGGLVQLRPPGGGLEWDCPADALRPAGTCEELRARVTEINRDRTRRLP</sequence>
<dbReference type="EMBL" id="FOSG01000022">
    <property type="protein sequence ID" value="SFL58282.1"/>
    <property type="molecule type" value="Genomic_DNA"/>
</dbReference>
<organism evidence="1 2">
    <name type="scientific">Streptomyces pini</name>
    <dbReference type="NCBI Taxonomy" id="1520580"/>
    <lineage>
        <taxon>Bacteria</taxon>
        <taxon>Bacillati</taxon>
        <taxon>Actinomycetota</taxon>
        <taxon>Actinomycetes</taxon>
        <taxon>Kitasatosporales</taxon>
        <taxon>Streptomycetaceae</taxon>
        <taxon>Streptomyces</taxon>
    </lineage>
</organism>
<protein>
    <recommendedName>
        <fullName evidence="3">Secreted protein</fullName>
    </recommendedName>
</protein>
<proteinExistence type="predicted"/>